<feature type="compositionally biased region" description="Basic residues" evidence="9">
    <location>
        <begin position="944"/>
        <end position="958"/>
    </location>
</feature>
<dbReference type="EMBL" id="LSMT01000560">
    <property type="protein sequence ID" value="PFX16259.1"/>
    <property type="molecule type" value="Genomic_DNA"/>
</dbReference>
<feature type="compositionally biased region" description="Polar residues" evidence="9">
    <location>
        <begin position="826"/>
        <end position="836"/>
    </location>
</feature>
<feature type="domain" description="Helicase C-terminal" evidence="12">
    <location>
        <begin position="279"/>
        <end position="439"/>
    </location>
</feature>
<dbReference type="GO" id="GO:0008270">
    <property type="term" value="F:zinc ion binding"/>
    <property type="evidence" value="ECO:0007669"/>
    <property type="project" value="UniProtKB-KW"/>
</dbReference>
<evidence type="ECO:0000259" key="11">
    <source>
        <dbReference type="PROSITE" id="PS51192"/>
    </source>
</evidence>
<dbReference type="CDD" id="cd18793">
    <property type="entry name" value="SF2_C_SNF"/>
    <property type="match status" value="1"/>
</dbReference>
<dbReference type="Gene3D" id="3.40.50.10810">
    <property type="entry name" value="Tandem AAA-ATPase domain"/>
    <property type="match status" value="1"/>
</dbReference>
<dbReference type="GO" id="GO:0006281">
    <property type="term" value="P:DNA repair"/>
    <property type="evidence" value="ECO:0007669"/>
    <property type="project" value="TreeGrafter"/>
</dbReference>
<feature type="compositionally biased region" description="Polar residues" evidence="9">
    <location>
        <begin position="737"/>
        <end position="749"/>
    </location>
</feature>
<feature type="compositionally biased region" description="Basic and acidic residues" evidence="9">
    <location>
        <begin position="1493"/>
        <end position="1503"/>
    </location>
</feature>
<dbReference type="SMART" id="SM00490">
    <property type="entry name" value="HELICc"/>
    <property type="match status" value="1"/>
</dbReference>
<evidence type="ECO:0000256" key="2">
    <source>
        <dbReference type="ARBA" id="ARBA00022741"/>
    </source>
</evidence>
<dbReference type="Pfam" id="PF01844">
    <property type="entry name" value="HNH"/>
    <property type="match status" value="1"/>
</dbReference>
<evidence type="ECO:0000259" key="10">
    <source>
        <dbReference type="PROSITE" id="PS50199"/>
    </source>
</evidence>
<dbReference type="CDD" id="cd00085">
    <property type="entry name" value="HNHc"/>
    <property type="match status" value="1"/>
</dbReference>
<dbReference type="GO" id="GO:0004520">
    <property type="term" value="F:DNA endonuclease activity"/>
    <property type="evidence" value="ECO:0007669"/>
    <property type="project" value="TreeGrafter"/>
</dbReference>
<dbReference type="Gene3D" id="2.30.30.380">
    <property type="entry name" value="Zn-finger domain of Sec23/24"/>
    <property type="match status" value="2"/>
</dbReference>
<evidence type="ECO:0000256" key="4">
    <source>
        <dbReference type="ARBA" id="ARBA00022801"/>
    </source>
</evidence>
<dbReference type="Pfam" id="PF00176">
    <property type="entry name" value="SNF2-rel_dom"/>
    <property type="match status" value="1"/>
</dbReference>
<dbReference type="GO" id="GO:0003676">
    <property type="term" value="F:nucleic acid binding"/>
    <property type="evidence" value="ECO:0007669"/>
    <property type="project" value="InterPro"/>
</dbReference>
<feature type="compositionally biased region" description="Low complexity" evidence="9">
    <location>
        <begin position="1452"/>
        <end position="1467"/>
    </location>
</feature>
<sequence>MGLGKTLQAISIAYYYKDAWPLLIVVPSSVKFSWIDEIEKWLPEFEPHDLNLIRSGCDISNLGKAMIHVVGYGLLSVATSKLLLEALENHKLNIVILDESHYLKNRQSVRTKHLLQICKKAKHAILLSGTPSLARPRELFPQLNIVCPGKFGSFSHFVKRYCDARDVFFRGKRGYDTSGASNLDELYHLLKTHVMIRRLKKEVLTQLPPKRRQKVIFDISESNSKYNTELKQIMKDFRKCSAIINGSIADDQSIESPLTEIRRLSTLVYHYTGLVKIGPVLKYIEDLAQGMDGKFIVFFRHRLVRQAIEAKLVALKLKYICIAGDVPSGIRGELVHSFQTDTQVRVAALSIEAASFGLTLTAAHHVVFAELHHTPGVIIQAEDRAHRIGQTLPVNIHYLIAKGTVDEILWSLIRRKVYVTTTTLDGKCKDLETEDADEDLGRKLSACAAWIQEQEEGAEDLEDFVIEQLTSKAGKKDQGQRDLRSFFVATPVSSKSTSFENSACSHYTTVPIDKNAKLGVTRKTAGDPIYVLDKEEDGLSTWDGLKNDAPISAVPDFVQIPEEKPLKKDTKSCAESRENCENLRTDFKPGKEALKEKGCPLKLKTLKFKKGRHGKLSFAEGKTNTKQCQQKTNCNSLLNSFGNDPETESQTLRGYLDNEDEPEITNLEDSQNIREKYDCLGGGLKARDREFFTYLQEADIECVEVVCKRTSRLLQDRQGGFNDSTTERMKHKIGRTVNDSQNSFVTSQGSKGGSPSRDSGELDMLDPPKGTSDVVNGDTDGLRDKIGKLQNRQVTDSCTNSCGLYVEEIGNKSDIDSAEKRKMPSPSDQGRQSLENGSSYFNIVSLEDGATAIEGVLCERSNNLRYGTRLNQPSKESLRRARGDVFNPPENSSRDHENKECLPIKEDENASITAVPYDDDSSDDFQDIEFKNTQVANLLVAQRPTKKRKATNKSKQKTANRGAKTCNKDKQPPADWPCGACTFINDGQLLECSICFTPRANIDETTSTVDNEDLCIKSIGGQGYDDVCISDKMDQYEAGVDCTDTSSTSVDRGRTNGVVKHESSQISFGSAQMTFPISTGQTEEPHASEKTIVHNLSSEWMITLPNDSRTDSKSSIRGANLAVRDSASSHVAAPGLPPWSCSACTFLNLFEMIECSVCLTPKRRSRRVSAKKNLLTVETGKEVNACEMTLSGKRRRKGNKNVKDHNPQDMDVEAGTEARSARLEECINNTTAQRDRDISLAGDEGLTPEPLGSSPVTDSSSHTQYGHEIFREEIPGEVTSNPRKRLKLDEVEGESSIRVVSYDSEIVCSNSTIKCSYAMSSPVSSYELMAATPPDDKGVDVVRPLNCVLSSDEEELELRNDHKSRNCKIENSDLEMDCEQLDVSDHSVTEQCSGVSSTVSSYGKRGGHLPSSQKSEIIKVMEELEELKAAAEELFNSEWEDDERWWEEESSFGESSFASSSETVSSSPTVTRPGFTKCSELCSVTELKKKLEADTKQLNDTRRPKTVHKPQSAKGIPESKEATPLANDHTLRPELDPGGEEEKEDEEDAPPEAMKLKFCLSRYTERLYLYSQDGLPLGINFCMSDVKNCNMEDLPAILLHEENLTQIKRFLEKWRRVGEGKKRILRKSGLVFDDPLEAYECARKGMSRTSSYVRHPSKETQIQAVHNTAEEVGGKVRVVKKPQVVENKRKKTDHAKNKTDGAEEAECPVPTSRTQVCASNRISEDKTYTYHQAVTADGIPLCLSCKGPVEFVETLRCSDWDTRFCSHDCKQEYQVRGSGTTARRALFEAERGICQLCSMDAHNLYQNVVALPVRDRPKFLAQTPYSALPNQTLKKMIMEPKEGMFWEADHITPVSEGGGECGLDNLRTLCVICHRKATTELNKRLKQRRVLEQVAGYADISTFFHPLT</sequence>
<dbReference type="SUPFAM" id="SSF52540">
    <property type="entry name" value="P-loop containing nucleoside triphosphate hydrolases"/>
    <property type="match status" value="2"/>
</dbReference>
<evidence type="ECO:0000256" key="5">
    <source>
        <dbReference type="ARBA" id="ARBA00022806"/>
    </source>
</evidence>
<dbReference type="SMART" id="SM00547">
    <property type="entry name" value="ZnF_RBZ"/>
    <property type="match status" value="2"/>
</dbReference>
<feature type="region of interest" description="Disordered" evidence="9">
    <location>
        <begin position="815"/>
        <end position="836"/>
    </location>
</feature>
<dbReference type="STRING" id="50429.A0A2B4RHH8"/>
<keyword evidence="7" id="KW-0067">ATP-binding</keyword>
<feature type="region of interest" description="Disordered" evidence="9">
    <location>
        <begin position="867"/>
        <end position="899"/>
    </location>
</feature>
<dbReference type="CDD" id="cd18010">
    <property type="entry name" value="DEXHc_HARP_SMARCAL1"/>
    <property type="match status" value="1"/>
</dbReference>
<evidence type="ECO:0000256" key="3">
    <source>
        <dbReference type="ARBA" id="ARBA00022771"/>
    </source>
</evidence>
<feature type="compositionally biased region" description="Polar residues" evidence="9">
    <location>
        <begin position="1254"/>
        <end position="1263"/>
    </location>
</feature>
<proteinExistence type="predicted"/>
<feature type="region of interest" description="Disordered" evidence="9">
    <location>
        <begin position="717"/>
        <end position="779"/>
    </location>
</feature>
<evidence type="ECO:0000256" key="6">
    <source>
        <dbReference type="ARBA" id="ARBA00022833"/>
    </source>
</evidence>
<dbReference type="OrthoDB" id="2801544at2759"/>
<organism evidence="13 14">
    <name type="scientific">Stylophora pistillata</name>
    <name type="common">Smooth cauliflower coral</name>
    <dbReference type="NCBI Taxonomy" id="50429"/>
    <lineage>
        <taxon>Eukaryota</taxon>
        <taxon>Metazoa</taxon>
        <taxon>Cnidaria</taxon>
        <taxon>Anthozoa</taxon>
        <taxon>Hexacorallia</taxon>
        <taxon>Scleractinia</taxon>
        <taxon>Astrocoeniina</taxon>
        <taxon>Pocilloporidae</taxon>
        <taxon>Stylophora</taxon>
    </lineage>
</organism>
<dbReference type="Proteomes" id="UP000225706">
    <property type="component" value="Unassembled WGS sequence"/>
</dbReference>
<feature type="region of interest" description="Disordered" evidence="9">
    <location>
        <begin position="1493"/>
        <end position="1551"/>
    </location>
</feature>
<dbReference type="GO" id="GO:0016787">
    <property type="term" value="F:hydrolase activity"/>
    <property type="evidence" value="ECO:0007669"/>
    <property type="project" value="UniProtKB-KW"/>
</dbReference>
<dbReference type="GO" id="GO:0043596">
    <property type="term" value="C:nuclear replication fork"/>
    <property type="evidence" value="ECO:0007669"/>
    <property type="project" value="TreeGrafter"/>
</dbReference>
<dbReference type="InterPro" id="IPR001650">
    <property type="entry name" value="Helicase_C-like"/>
</dbReference>
<dbReference type="InterPro" id="IPR027417">
    <property type="entry name" value="P-loop_NTPase"/>
</dbReference>
<dbReference type="Gene3D" id="1.10.30.50">
    <property type="match status" value="1"/>
</dbReference>
<evidence type="ECO:0000256" key="8">
    <source>
        <dbReference type="PROSITE-ProRule" id="PRU00322"/>
    </source>
</evidence>
<dbReference type="PROSITE" id="PS51192">
    <property type="entry name" value="HELICASE_ATP_BIND_1"/>
    <property type="match status" value="1"/>
</dbReference>
<keyword evidence="5 13" id="KW-0347">Helicase</keyword>
<keyword evidence="13" id="KW-0255">Endonuclease</keyword>
<feature type="domain" description="RanBP2-type" evidence="10">
    <location>
        <begin position="972"/>
        <end position="1001"/>
    </location>
</feature>
<dbReference type="InterPro" id="IPR014001">
    <property type="entry name" value="Helicase_ATP-bd"/>
</dbReference>
<keyword evidence="1" id="KW-0479">Metal-binding</keyword>
<dbReference type="InterPro" id="IPR038718">
    <property type="entry name" value="SNF2-like_sf"/>
</dbReference>
<dbReference type="SUPFAM" id="SSF90209">
    <property type="entry name" value="Ran binding protein zinc finger-like"/>
    <property type="match status" value="1"/>
</dbReference>
<feature type="domain" description="Helicase ATP-binding" evidence="11">
    <location>
        <begin position="1"/>
        <end position="149"/>
    </location>
</feature>
<protein>
    <submittedName>
        <fullName evidence="13">DNA annealing helicase and endonuclease ZRANB3</fullName>
    </submittedName>
</protein>
<feature type="region of interest" description="Disordered" evidence="9">
    <location>
        <begin position="943"/>
        <end position="971"/>
    </location>
</feature>
<comment type="caution">
    <text evidence="13">The sequence shown here is derived from an EMBL/GenBank/DDBJ whole genome shotgun (WGS) entry which is preliminary data.</text>
</comment>
<evidence type="ECO:0000256" key="1">
    <source>
        <dbReference type="ARBA" id="ARBA00022723"/>
    </source>
</evidence>
<dbReference type="InterPro" id="IPR000330">
    <property type="entry name" value="SNF2_N"/>
</dbReference>
<dbReference type="PROSITE" id="PS50199">
    <property type="entry name" value="ZF_RANBP2_2"/>
    <property type="match status" value="2"/>
</dbReference>
<keyword evidence="6" id="KW-0862">Zinc</keyword>
<dbReference type="SMART" id="SM00487">
    <property type="entry name" value="DEXDc"/>
    <property type="match status" value="1"/>
</dbReference>
<keyword evidence="14" id="KW-1185">Reference proteome</keyword>
<evidence type="ECO:0000259" key="12">
    <source>
        <dbReference type="PROSITE" id="PS51194"/>
    </source>
</evidence>
<gene>
    <name evidence="13" type="primary">ZRANB3</name>
    <name evidence="13" type="ORF">AWC38_SpisGene19462</name>
</gene>
<dbReference type="PANTHER" id="PTHR45766:SF3">
    <property type="entry name" value="DNA ANNEALING HELICASE AND ENDONUCLEASE ZRANB3"/>
    <property type="match status" value="1"/>
</dbReference>
<dbReference type="Pfam" id="PF00271">
    <property type="entry name" value="Helicase_C"/>
    <property type="match status" value="1"/>
</dbReference>
<dbReference type="InterPro" id="IPR036443">
    <property type="entry name" value="Znf_RanBP2_sf"/>
</dbReference>
<reference evidence="14" key="1">
    <citation type="journal article" date="2017" name="bioRxiv">
        <title>Comparative analysis of the genomes of Stylophora pistillata and Acropora digitifera provides evidence for extensive differences between species of corals.</title>
        <authorList>
            <person name="Voolstra C.R."/>
            <person name="Li Y."/>
            <person name="Liew Y.J."/>
            <person name="Baumgarten S."/>
            <person name="Zoccola D."/>
            <person name="Flot J.-F."/>
            <person name="Tambutte S."/>
            <person name="Allemand D."/>
            <person name="Aranda M."/>
        </authorList>
    </citation>
    <scope>NUCLEOTIDE SEQUENCE [LARGE SCALE GENOMIC DNA]</scope>
</reference>
<feature type="compositionally biased region" description="Acidic residues" evidence="9">
    <location>
        <begin position="1537"/>
        <end position="1550"/>
    </location>
</feature>
<dbReference type="PROSITE" id="PS51194">
    <property type="entry name" value="HELICASE_CTER"/>
    <property type="match status" value="1"/>
</dbReference>
<dbReference type="PANTHER" id="PTHR45766">
    <property type="entry name" value="DNA ANNEALING HELICASE AND ENDONUCLEASE ZRANB3 FAMILY MEMBER"/>
    <property type="match status" value="1"/>
</dbReference>
<dbReference type="GO" id="GO:0005524">
    <property type="term" value="F:ATP binding"/>
    <property type="evidence" value="ECO:0007669"/>
    <property type="project" value="UniProtKB-KW"/>
</dbReference>
<dbReference type="InterPro" id="IPR001876">
    <property type="entry name" value="Znf_RanBP2"/>
</dbReference>
<dbReference type="PROSITE" id="PS01358">
    <property type="entry name" value="ZF_RANBP2_1"/>
    <property type="match status" value="2"/>
</dbReference>
<evidence type="ECO:0000256" key="9">
    <source>
        <dbReference type="SAM" id="MobiDB-lite"/>
    </source>
</evidence>
<feature type="region of interest" description="Disordered" evidence="9">
    <location>
        <begin position="1233"/>
        <end position="1263"/>
    </location>
</feature>
<feature type="region of interest" description="Disordered" evidence="9">
    <location>
        <begin position="1188"/>
        <end position="1217"/>
    </location>
</feature>
<evidence type="ECO:0000313" key="13">
    <source>
        <dbReference type="EMBL" id="PFX16259.1"/>
    </source>
</evidence>
<evidence type="ECO:0000313" key="14">
    <source>
        <dbReference type="Proteomes" id="UP000225706"/>
    </source>
</evidence>
<dbReference type="GO" id="GO:0031297">
    <property type="term" value="P:replication fork processing"/>
    <property type="evidence" value="ECO:0007669"/>
    <property type="project" value="TreeGrafter"/>
</dbReference>
<feature type="region of interest" description="Disordered" evidence="9">
    <location>
        <begin position="1445"/>
        <end position="1471"/>
    </location>
</feature>
<dbReference type="GO" id="GO:0004386">
    <property type="term" value="F:helicase activity"/>
    <property type="evidence" value="ECO:0007669"/>
    <property type="project" value="UniProtKB-KW"/>
</dbReference>
<dbReference type="InterPro" id="IPR003615">
    <property type="entry name" value="HNH_nuc"/>
</dbReference>
<name>A0A2B4RHH8_STYPI</name>
<keyword evidence="13" id="KW-0540">Nuclease</keyword>
<dbReference type="InterPro" id="IPR049730">
    <property type="entry name" value="SNF2/RAD54-like_C"/>
</dbReference>
<evidence type="ECO:0000256" key="7">
    <source>
        <dbReference type="ARBA" id="ARBA00022840"/>
    </source>
</evidence>
<feature type="domain" description="RanBP2-type" evidence="10">
    <location>
        <begin position="1133"/>
        <end position="1164"/>
    </location>
</feature>
<dbReference type="Gene3D" id="3.40.50.300">
    <property type="entry name" value="P-loop containing nucleotide triphosphate hydrolases"/>
    <property type="match status" value="1"/>
</dbReference>
<keyword evidence="3 8" id="KW-0863">Zinc-finger</keyword>
<dbReference type="InterPro" id="IPR002711">
    <property type="entry name" value="HNH"/>
</dbReference>
<keyword evidence="4" id="KW-0378">Hydrolase</keyword>
<keyword evidence="2" id="KW-0547">Nucleotide-binding</keyword>
<accession>A0A2B4RHH8</accession>